<dbReference type="RefSeq" id="WP_205109109.1">
    <property type="nucleotide sequence ID" value="NZ_JACJJL010000009.1"/>
</dbReference>
<reference evidence="2 3" key="1">
    <citation type="journal article" date="2021" name="Sci. Rep.">
        <title>The distribution of antibiotic resistance genes in chicken gut microbiota commensals.</title>
        <authorList>
            <person name="Juricova H."/>
            <person name="Matiasovicova J."/>
            <person name="Kubasova T."/>
            <person name="Cejkova D."/>
            <person name="Rychlik I."/>
        </authorList>
    </citation>
    <scope>NUCLEOTIDE SEQUENCE [LARGE SCALE GENOMIC DNA]</scope>
    <source>
        <strain evidence="2 3">An819</strain>
    </source>
</reference>
<sequence>MEIESKSWLWMCEHMLRHTKTMPFSAQNDKNGHKNSHQPGGNTAHVTLQNGPFSMPKRAERHSGTAGTDAQQRHVGAQGKRCQAVMNAHSFCRYLPADARPAANKPFSRHIM</sequence>
<dbReference type="EMBL" id="JACJJL010000009">
    <property type="protein sequence ID" value="MBM6661529.1"/>
    <property type="molecule type" value="Genomic_DNA"/>
</dbReference>
<protein>
    <submittedName>
        <fullName evidence="2">Uncharacterized protein</fullName>
    </submittedName>
</protein>
<gene>
    <name evidence="2" type="ORF">H6B30_07140</name>
</gene>
<evidence type="ECO:0000313" key="3">
    <source>
        <dbReference type="Proteomes" id="UP000764045"/>
    </source>
</evidence>
<keyword evidence="3" id="KW-1185">Reference proteome</keyword>
<feature type="region of interest" description="Disordered" evidence="1">
    <location>
        <begin position="21"/>
        <end position="78"/>
    </location>
</feature>
<dbReference type="Proteomes" id="UP000764045">
    <property type="component" value="Unassembled WGS sequence"/>
</dbReference>
<evidence type="ECO:0000313" key="2">
    <source>
        <dbReference type="EMBL" id="MBM6661529.1"/>
    </source>
</evidence>
<organism evidence="2 3">
    <name type="scientific">Marseilla massiliensis</name>
    <dbReference type="NCBI Taxonomy" id="1841864"/>
    <lineage>
        <taxon>Bacteria</taxon>
        <taxon>Pseudomonadati</taxon>
        <taxon>Bacteroidota</taxon>
        <taxon>Bacteroidia</taxon>
        <taxon>Bacteroidales</taxon>
        <taxon>Prevotellaceae</taxon>
        <taxon>Marseilla</taxon>
    </lineage>
</organism>
<feature type="compositionally biased region" description="Polar residues" evidence="1">
    <location>
        <begin position="37"/>
        <end position="52"/>
    </location>
</feature>
<proteinExistence type="predicted"/>
<comment type="caution">
    <text evidence="2">The sequence shown here is derived from an EMBL/GenBank/DDBJ whole genome shotgun (WGS) entry which is preliminary data.</text>
</comment>
<name>A0A938WNN5_9BACT</name>
<evidence type="ECO:0000256" key="1">
    <source>
        <dbReference type="SAM" id="MobiDB-lite"/>
    </source>
</evidence>
<accession>A0A938WNN5</accession>
<dbReference type="AlphaFoldDB" id="A0A938WNN5"/>